<dbReference type="GO" id="GO:0032389">
    <property type="term" value="C:MutLalpha complex"/>
    <property type="evidence" value="ECO:0007669"/>
    <property type="project" value="TreeGrafter"/>
</dbReference>
<feature type="region of interest" description="Disordered" evidence="3">
    <location>
        <begin position="358"/>
        <end position="471"/>
    </location>
</feature>
<protein>
    <submittedName>
        <fullName evidence="6">Uncharacterized protein</fullName>
    </submittedName>
</protein>
<dbReference type="SMART" id="SM01340">
    <property type="entry name" value="DNA_mis_repair"/>
    <property type="match status" value="1"/>
</dbReference>
<comment type="similarity">
    <text evidence="1">Belongs to the DNA mismatch repair MutL/HexB family.</text>
</comment>
<dbReference type="Pfam" id="PF08676">
    <property type="entry name" value="MutL_C"/>
    <property type="match status" value="1"/>
</dbReference>
<dbReference type="SUPFAM" id="SSF54211">
    <property type="entry name" value="Ribosomal protein S5 domain 2-like"/>
    <property type="match status" value="1"/>
</dbReference>
<comment type="caution">
    <text evidence="6">The sequence shown here is derived from an EMBL/GenBank/DDBJ whole genome shotgun (WGS) entry which is preliminary data.</text>
</comment>
<dbReference type="PROSITE" id="PS00058">
    <property type="entry name" value="DNA_MISMATCH_REPAIR_1"/>
    <property type="match status" value="1"/>
</dbReference>
<dbReference type="FunFam" id="3.30.565.10:FF:000014">
    <property type="entry name" value="Mismatch repair endonuclease pms1, putative"/>
    <property type="match status" value="1"/>
</dbReference>
<dbReference type="InterPro" id="IPR014721">
    <property type="entry name" value="Ribsml_uS5_D2-typ_fold_subgr"/>
</dbReference>
<dbReference type="SUPFAM" id="SSF118116">
    <property type="entry name" value="DNA mismatch repair protein MutL"/>
    <property type="match status" value="1"/>
</dbReference>
<evidence type="ECO:0000256" key="2">
    <source>
        <dbReference type="ARBA" id="ARBA00022763"/>
    </source>
</evidence>
<dbReference type="SMART" id="SM00853">
    <property type="entry name" value="MutL_C"/>
    <property type="match status" value="1"/>
</dbReference>
<dbReference type="SUPFAM" id="SSF55874">
    <property type="entry name" value="ATPase domain of HSP90 chaperone/DNA topoisomerase II/histidine kinase"/>
    <property type="match status" value="1"/>
</dbReference>
<gene>
    <name evidence="6" type="ORF">WJX81_005933</name>
</gene>
<dbReference type="InterPro" id="IPR038973">
    <property type="entry name" value="MutL/Mlh/Pms-like"/>
</dbReference>
<name>A0AAW1QV75_9CHLO</name>
<dbReference type="InterPro" id="IPR020568">
    <property type="entry name" value="Ribosomal_Su5_D2-typ_SF"/>
</dbReference>
<dbReference type="InterPro" id="IPR042120">
    <property type="entry name" value="MutL_C_dimsub"/>
</dbReference>
<sequence length="686" mass="74234">MTAIKPIDRGSVHRICSGQVILDLGTAVKELVENSLDAGATNIEVRLKEYGSELIEVADNGCGIRPDNYQALTLKYHTSKLRCFTDLQELSTFGFRGEALSSLCALADVSVVTRTTDGAAGVRLTYDHAGKLMGTAATARAPGTTVAVRELFKHLPVRFKEFRRNVKREYAKLLAVLQAYALIATSVRIICTNHVGRAARTTVVSTQGSPTLRENIVTVFGSRVADGLEPLIVEGPSGATISGYVSKATAGSSKSAGDRLFFFLNGRPIDLPKGSRVVTDTYRSLSSAATAHCRPVAILDLQLPRHSYDINVTPDKRKTFLHHEDELLNALQKALQELWEPSRSTFAINNVVRSSQQQLITHTMRPTPDEDAADIGGSAGDEEPEPPIALGGRTPGASETGPAGRDACEDPSAQRHQGREGHDTGAAPMEEDLPQQREHARSSAHKPSSSSGQRSCPATTQPTSQPGNGQRDLLARVDLPALLQRLQRAQAGRANAPAECSSSDGCSFCAASMQGSEPCAGPEADAAAACELEAVFCKADFARMRVLGQFNLGFILARLGRDLFIVDQHASDEKYNFERLQRSTLLLSAVPFSKDVTFGPTDVQELSQLLRSGTTAGQPVVRPSRVRAMLAMRACRSSIMIGKPLDKARMQRVLQHLSELDSPWNCPHGRPTMRHLTRLLLCNSER</sequence>
<dbReference type="Pfam" id="PF01119">
    <property type="entry name" value="DNA_mis_repair"/>
    <property type="match status" value="1"/>
</dbReference>
<organism evidence="6 7">
    <name type="scientific">Elliptochloris bilobata</name>
    <dbReference type="NCBI Taxonomy" id="381761"/>
    <lineage>
        <taxon>Eukaryota</taxon>
        <taxon>Viridiplantae</taxon>
        <taxon>Chlorophyta</taxon>
        <taxon>core chlorophytes</taxon>
        <taxon>Trebouxiophyceae</taxon>
        <taxon>Trebouxiophyceae incertae sedis</taxon>
        <taxon>Elliptochloris clade</taxon>
        <taxon>Elliptochloris</taxon>
    </lineage>
</organism>
<dbReference type="CDD" id="cd16926">
    <property type="entry name" value="HATPase_MutL-MLH-PMS-like"/>
    <property type="match status" value="1"/>
</dbReference>
<accession>A0AAW1QV75</accession>
<evidence type="ECO:0000259" key="5">
    <source>
        <dbReference type="SMART" id="SM01340"/>
    </source>
</evidence>
<feature type="compositionally biased region" description="Polar residues" evidence="3">
    <location>
        <begin position="452"/>
        <end position="468"/>
    </location>
</feature>
<dbReference type="EMBL" id="JALJOU010000075">
    <property type="protein sequence ID" value="KAK9825372.1"/>
    <property type="molecule type" value="Genomic_DNA"/>
</dbReference>
<dbReference type="GO" id="GO:0016887">
    <property type="term" value="F:ATP hydrolysis activity"/>
    <property type="evidence" value="ECO:0007669"/>
    <property type="project" value="InterPro"/>
</dbReference>
<dbReference type="Gene3D" id="3.30.1540.20">
    <property type="entry name" value="MutL, C-terminal domain, dimerisation subdomain"/>
    <property type="match status" value="1"/>
</dbReference>
<dbReference type="NCBIfam" id="TIGR00585">
    <property type="entry name" value="mutl"/>
    <property type="match status" value="1"/>
</dbReference>
<evidence type="ECO:0000256" key="1">
    <source>
        <dbReference type="ARBA" id="ARBA00006082"/>
    </source>
</evidence>
<dbReference type="PANTHER" id="PTHR10073">
    <property type="entry name" value="DNA MISMATCH REPAIR PROTEIN MLH, PMS, MUTL"/>
    <property type="match status" value="1"/>
</dbReference>
<dbReference type="InterPro" id="IPR014790">
    <property type="entry name" value="MutL_C"/>
</dbReference>
<dbReference type="InterPro" id="IPR013507">
    <property type="entry name" value="DNA_mismatch_S5_2-like"/>
</dbReference>
<dbReference type="InterPro" id="IPR036890">
    <property type="entry name" value="HATPase_C_sf"/>
</dbReference>
<dbReference type="AlphaFoldDB" id="A0AAW1QV75"/>
<dbReference type="Gene3D" id="3.30.565.10">
    <property type="entry name" value="Histidine kinase-like ATPase, C-terminal domain"/>
    <property type="match status" value="1"/>
</dbReference>
<dbReference type="GO" id="GO:0006298">
    <property type="term" value="P:mismatch repair"/>
    <property type="evidence" value="ECO:0007669"/>
    <property type="project" value="InterPro"/>
</dbReference>
<dbReference type="InterPro" id="IPR014762">
    <property type="entry name" value="DNA_mismatch_repair_CS"/>
</dbReference>
<dbReference type="GO" id="GO:0030983">
    <property type="term" value="F:mismatched DNA binding"/>
    <property type="evidence" value="ECO:0007669"/>
    <property type="project" value="InterPro"/>
</dbReference>
<dbReference type="Proteomes" id="UP001445335">
    <property type="component" value="Unassembled WGS sequence"/>
</dbReference>
<dbReference type="Pfam" id="PF13589">
    <property type="entry name" value="HATPase_c_3"/>
    <property type="match status" value="1"/>
</dbReference>
<dbReference type="Gene3D" id="3.30.230.10">
    <property type="match status" value="1"/>
</dbReference>
<feature type="domain" description="MutL C-terminal dimerisation" evidence="4">
    <location>
        <begin position="546"/>
        <end position="645"/>
    </location>
</feature>
<proteinExistence type="inferred from homology"/>
<feature type="domain" description="DNA mismatch repair protein S5" evidence="5">
    <location>
        <begin position="216"/>
        <end position="340"/>
    </location>
</feature>
<reference evidence="6 7" key="1">
    <citation type="journal article" date="2024" name="Nat. Commun.">
        <title>Phylogenomics reveals the evolutionary origins of lichenization in chlorophyte algae.</title>
        <authorList>
            <person name="Puginier C."/>
            <person name="Libourel C."/>
            <person name="Otte J."/>
            <person name="Skaloud P."/>
            <person name="Haon M."/>
            <person name="Grisel S."/>
            <person name="Petersen M."/>
            <person name="Berrin J.G."/>
            <person name="Delaux P.M."/>
            <person name="Dal Grande F."/>
            <person name="Keller J."/>
        </authorList>
    </citation>
    <scope>NUCLEOTIDE SEQUENCE [LARGE SCALE GENOMIC DNA]</scope>
    <source>
        <strain evidence="6 7">SAG 245.80</strain>
    </source>
</reference>
<dbReference type="GO" id="GO:0140664">
    <property type="term" value="F:ATP-dependent DNA damage sensor activity"/>
    <property type="evidence" value="ECO:0007669"/>
    <property type="project" value="InterPro"/>
</dbReference>
<dbReference type="GO" id="GO:0005524">
    <property type="term" value="F:ATP binding"/>
    <property type="evidence" value="ECO:0007669"/>
    <property type="project" value="InterPro"/>
</dbReference>
<dbReference type="CDD" id="cd03484">
    <property type="entry name" value="MutL_Trans_hPMS_2_like"/>
    <property type="match status" value="1"/>
</dbReference>
<dbReference type="InterPro" id="IPR002099">
    <property type="entry name" value="MutL/Mlh/PMS"/>
</dbReference>
<dbReference type="InterPro" id="IPR037198">
    <property type="entry name" value="MutL_C_sf"/>
</dbReference>
<keyword evidence="7" id="KW-1185">Reference proteome</keyword>
<evidence type="ECO:0000313" key="7">
    <source>
        <dbReference type="Proteomes" id="UP001445335"/>
    </source>
</evidence>
<evidence type="ECO:0000259" key="4">
    <source>
        <dbReference type="SMART" id="SM00853"/>
    </source>
</evidence>
<evidence type="ECO:0000256" key="3">
    <source>
        <dbReference type="SAM" id="MobiDB-lite"/>
    </source>
</evidence>
<evidence type="ECO:0000313" key="6">
    <source>
        <dbReference type="EMBL" id="KAK9825372.1"/>
    </source>
</evidence>
<keyword evidence="2" id="KW-0227">DNA damage</keyword>
<dbReference type="PANTHER" id="PTHR10073:SF52">
    <property type="entry name" value="MISMATCH REPAIR ENDONUCLEASE PMS2"/>
    <property type="match status" value="1"/>
</dbReference>